<evidence type="ECO:0000259" key="4">
    <source>
        <dbReference type="Pfam" id="PF13649"/>
    </source>
</evidence>
<evidence type="ECO:0000256" key="3">
    <source>
        <dbReference type="ARBA" id="ARBA00022691"/>
    </source>
</evidence>
<gene>
    <name evidence="5" type="ORF">CKF48_11395</name>
</gene>
<dbReference type="GO" id="GO:0008168">
    <property type="term" value="F:methyltransferase activity"/>
    <property type="evidence" value="ECO:0007669"/>
    <property type="project" value="UniProtKB-KW"/>
</dbReference>
<dbReference type="InterPro" id="IPR029063">
    <property type="entry name" value="SAM-dependent_MTases_sf"/>
</dbReference>
<evidence type="ECO:0000313" key="5">
    <source>
        <dbReference type="EMBL" id="ASV67861.1"/>
    </source>
</evidence>
<dbReference type="OrthoDB" id="9791837at2"/>
<dbReference type="GO" id="GO:0032259">
    <property type="term" value="P:methylation"/>
    <property type="evidence" value="ECO:0007669"/>
    <property type="project" value="UniProtKB-KW"/>
</dbReference>
<dbReference type="Pfam" id="PF13649">
    <property type="entry name" value="Methyltransf_25"/>
    <property type="match status" value="1"/>
</dbReference>
<dbReference type="RefSeq" id="WP_095371430.1">
    <property type="nucleotide sequence ID" value="NZ_CP022983.1"/>
</dbReference>
<evidence type="ECO:0000313" key="6">
    <source>
        <dbReference type="Proteomes" id="UP000215137"/>
    </source>
</evidence>
<keyword evidence="1 5" id="KW-0489">Methyltransferase</keyword>
<protein>
    <submittedName>
        <fullName evidence="5">SAM-dependent methyltransferase</fullName>
    </submittedName>
</protein>
<keyword evidence="3" id="KW-0949">S-adenosyl-L-methionine</keyword>
<dbReference type="PANTHER" id="PTHR43464:SF19">
    <property type="entry name" value="UBIQUINONE BIOSYNTHESIS O-METHYLTRANSFERASE, MITOCHONDRIAL"/>
    <property type="match status" value="1"/>
</dbReference>
<dbReference type="InterPro" id="IPR041698">
    <property type="entry name" value="Methyltransf_25"/>
</dbReference>
<organism evidence="5 6">
    <name type="scientific">Cytobacillus kochii</name>
    <dbReference type="NCBI Taxonomy" id="859143"/>
    <lineage>
        <taxon>Bacteria</taxon>
        <taxon>Bacillati</taxon>
        <taxon>Bacillota</taxon>
        <taxon>Bacilli</taxon>
        <taxon>Bacillales</taxon>
        <taxon>Bacillaceae</taxon>
        <taxon>Cytobacillus</taxon>
    </lineage>
</organism>
<accession>A0A248TI61</accession>
<keyword evidence="6" id="KW-1185">Reference proteome</keyword>
<dbReference type="PANTHER" id="PTHR43464">
    <property type="entry name" value="METHYLTRANSFERASE"/>
    <property type="match status" value="1"/>
</dbReference>
<evidence type="ECO:0000256" key="2">
    <source>
        <dbReference type="ARBA" id="ARBA00022679"/>
    </source>
</evidence>
<dbReference type="AlphaFoldDB" id="A0A248TI61"/>
<reference evidence="5 6" key="1">
    <citation type="submission" date="2017-08" db="EMBL/GenBank/DDBJ databases">
        <title>Complete Genome Sequence of Bacillus kochii Oregon-R-modENCODE STRAIN BDGP4, isolated from Drosophila melanogaster gut.</title>
        <authorList>
            <person name="Wan K.H."/>
            <person name="Yu C."/>
            <person name="Park S."/>
            <person name="Hammonds A.S."/>
            <person name="Booth B.W."/>
            <person name="Celniker S.E."/>
        </authorList>
    </citation>
    <scope>NUCLEOTIDE SEQUENCE [LARGE SCALE GENOMIC DNA]</scope>
    <source>
        <strain evidence="5 6">BDGP4</strain>
    </source>
</reference>
<dbReference type="Gene3D" id="3.40.50.150">
    <property type="entry name" value="Vaccinia Virus protein VP39"/>
    <property type="match status" value="1"/>
</dbReference>
<dbReference type="SUPFAM" id="SSF53335">
    <property type="entry name" value="S-adenosyl-L-methionine-dependent methyltransferases"/>
    <property type="match status" value="1"/>
</dbReference>
<proteinExistence type="predicted"/>
<sequence length="274" mass="31925">MYKEILSKIEQPEAFQPSEKMFWQDEYIAKQLLKAHLNPNHEGASREPKFIDASVRFISQLMNSGDRVVDLGCGPGLYCEQLAMRGYAVTGIDFSENSIDYAKSQASERHLPIQYRFEDYLNMDDVNTFDFATLIYCDYGALSPNNRKQLLKNIYRCLTESGRLFLDVFTVNKYHSFVEGKQWSMNNHGGFWSAHPHLEISHNKKYDDEISLEQTLVLTEESADVYHIWYQYFTKERLIRELRDAGFKVINEYSNVAGEPYTDRSETMAILVQK</sequence>
<name>A0A248TI61_9BACI</name>
<feature type="domain" description="Methyltransferase" evidence="4">
    <location>
        <begin position="68"/>
        <end position="162"/>
    </location>
</feature>
<dbReference type="CDD" id="cd02440">
    <property type="entry name" value="AdoMet_MTases"/>
    <property type="match status" value="1"/>
</dbReference>
<dbReference type="EMBL" id="CP022983">
    <property type="protein sequence ID" value="ASV67861.1"/>
    <property type="molecule type" value="Genomic_DNA"/>
</dbReference>
<dbReference type="Proteomes" id="UP000215137">
    <property type="component" value="Chromosome"/>
</dbReference>
<keyword evidence="2 5" id="KW-0808">Transferase</keyword>
<evidence type="ECO:0000256" key="1">
    <source>
        <dbReference type="ARBA" id="ARBA00022603"/>
    </source>
</evidence>
<dbReference type="KEGG" id="bko:CKF48_11395"/>